<evidence type="ECO:0000256" key="1">
    <source>
        <dbReference type="SAM" id="Coils"/>
    </source>
</evidence>
<proteinExistence type="predicted"/>
<sequence>MISRTVYPNYPVTRHHQPVIHDQPHLQSLYYPRTYRPSSILVLDTLKQEIRQLQEREGLLQLNIKQLQEQLKDTQASLSETTIRATTLQNHLVPVSRLPNEMLLAIFEEAVSSPPSD</sequence>
<reference evidence="2 3" key="1">
    <citation type="submission" date="2014-04" db="EMBL/GenBank/DDBJ databases">
        <authorList>
            <consortium name="DOE Joint Genome Institute"/>
            <person name="Kuo A."/>
            <person name="Kohler A."/>
            <person name="Costa M.D."/>
            <person name="Nagy L.G."/>
            <person name="Floudas D."/>
            <person name="Copeland A."/>
            <person name="Barry K.W."/>
            <person name="Cichocki N."/>
            <person name="Veneault-Fourrey C."/>
            <person name="LaButti K."/>
            <person name="Lindquist E.A."/>
            <person name="Lipzen A."/>
            <person name="Lundell T."/>
            <person name="Morin E."/>
            <person name="Murat C."/>
            <person name="Sun H."/>
            <person name="Tunlid A."/>
            <person name="Henrissat B."/>
            <person name="Grigoriev I.V."/>
            <person name="Hibbett D.S."/>
            <person name="Martin F."/>
            <person name="Nordberg H.P."/>
            <person name="Cantor M.N."/>
            <person name="Hua S.X."/>
        </authorList>
    </citation>
    <scope>NUCLEOTIDE SEQUENCE [LARGE SCALE GENOMIC DNA]</scope>
    <source>
        <strain evidence="2 3">441</strain>
    </source>
</reference>
<protein>
    <submittedName>
        <fullName evidence="2">Uncharacterized protein</fullName>
    </submittedName>
</protein>
<reference evidence="3" key="2">
    <citation type="submission" date="2015-01" db="EMBL/GenBank/DDBJ databases">
        <title>Evolutionary Origins and Diversification of the Mycorrhizal Mutualists.</title>
        <authorList>
            <consortium name="DOE Joint Genome Institute"/>
            <consortium name="Mycorrhizal Genomics Consortium"/>
            <person name="Kohler A."/>
            <person name="Kuo A."/>
            <person name="Nagy L.G."/>
            <person name="Floudas D."/>
            <person name="Copeland A."/>
            <person name="Barry K.W."/>
            <person name="Cichocki N."/>
            <person name="Veneault-Fourrey C."/>
            <person name="LaButti K."/>
            <person name="Lindquist E.A."/>
            <person name="Lipzen A."/>
            <person name="Lundell T."/>
            <person name="Morin E."/>
            <person name="Murat C."/>
            <person name="Riley R."/>
            <person name="Ohm R."/>
            <person name="Sun H."/>
            <person name="Tunlid A."/>
            <person name="Henrissat B."/>
            <person name="Grigoriev I.V."/>
            <person name="Hibbett D.S."/>
            <person name="Martin F."/>
        </authorList>
    </citation>
    <scope>NUCLEOTIDE SEQUENCE [LARGE SCALE GENOMIC DNA]</scope>
    <source>
        <strain evidence="3">441</strain>
    </source>
</reference>
<dbReference type="Proteomes" id="UP000054018">
    <property type="component" value="Unassembled WGS sequence"/>
</dbReference>
<keyword evidence="1" id="KW-0175">Coiled coil</keyword>
<evidence type="ECO:0000313" key="3">
    <source>
        <dbReference type="Proteomes" id="UP000054018"/>
    </source>
</evidence>
<evidence type="ECO:0000313" key="2">
    <source>
        <dbReference type="EMBL" id="KIK25593.1"/>
    </source>
</evidence>
<name>A0A0D0A0K4_9AGAM</name>
<feature type="non-terminal residue" evidence="2">
    <location>
        <position position="117"/>
    </location>
</feature>
<feature type="coiled-coil region" evidence="1">
    <location>
        <begin position="43"/>
        <end position="84"/>
    </location>
</feature>
<dbReference type="HOGENOM" id="CLU_2090557_0_0_1"/>
<keyword evidence="3" id="KW-1185">Reference proteome</keyword>
<organism evidence="2 3">
    <name type="scientific">Pisolithus microcarpus 441</name>
    <dbReference type="NCBI Taxonomy" id="765257"/>
    <lineage>
        <taxon>Eukaryota</taxon>
        <taxon>Fungi</taxon>
        <taxon>Dikarya</taxon>
        <taxon>Basidiomycota</taxon>
        <taxon>Agaricomycotina</taxon>
        <taxon>Agaricomycetes</taxon>
        <taxon>Agaricomycetidae</taxon>
        <taxon>Boletales</taxon>
        <taxon>Sclerodermatineae</taxon>
        <taxon>Pisolithaceae</taxon>
        <taxon>Pisolithus</taxon>
    </lineage>
</organism>
<dbReference type="AlphaFoldDB" id="A0A0D0A0K4"/>
<dbReference type="EMBL" id="KN833707">
    <property type="protein sequence ID" value="KIK25593.1"/>
    <property type="molecule type" value="Genomic_DNA"/>
</dbReference>
<accession>A0A0D0A0K4</accession>
<dbReference type="OrthoDB" id="3219769at2759"/>
<gene>
    <name evidence="2" type="ORF">PISMIDRAFT_677237</name>
</gene>